<dbReference type="SUPFAM" id="SSF55729">
    <property type="entry name" value="Acyl-CoA N-acyltransferases (Nat)"/>
    <property type="match status" value="1"/>
</dbReference>
<dbReference type="Pfam" id="PF00795">
    <property type="entry name" value="CN_hydrolase"/>
    <property type="match status" value="1"/>
</dbReference>
<dbReference type="Pfam" id="PF00583">
    <property type="entry name" value="Acetyltransf_1"/>
    <property type="match status" value="1"/>
</dbReference>
<dbReference type="PANTHER" id="PTHR23088:SF50">
    <property type="entry name" value="HYDROLASE YHCX"/>
    <property type="match status" value="1"/>
</dbReference>
<dbReference type="SUPFAM" id="SSF56317">
    <property type="entry name" value="Carbon-nitrogen hydrolase"/>
    <property type="match status" value="1"/>
</dbReference>
<dbReference type="Gene3D" id="3.60.110.10">
    <property type="entry name" value="Carbon-nitrogen hydrolase"/>
    <property type="match status" value="1"/>
</dbReference>
<dbReference type="InterPro" id="IPR036526">
    <property type="entry name" value="C-N_Hydrolase_sf"/>
</dbReference>
<dbReference type="Proteomes" id="UP001250932">
    <property type="component" value="Unassembled WGS sequence"/>
</dbReference>
<dbReference type="CDD" id="cd07574">
    <property type="entry name" value="nitrilase_Rim1_like"/>
    <property type="match status" value="1"/>
</dbReference>
<name>A0ABU3K9I7_9BACT</name>
<dbReference type="CDD" id="cd04301">
    <property type="entry name" value="NAT_SF"/>
    <property type="match status" value="1"/>
</dbReference>
<keyword evidence="4" id="KW-0012">Acyltransferase</keyword>
<dbReference type="InterPro" id="IPR016181">
    <property type="entry name" value="Acyl_CoA_acyltransferase"/>
</dbReference>
<dbReference type="EMBL" id="JAQOUE010000001">
    <property type="protein sequence ID" value="MDT7042968.1"/>
    <property type="molecule type" value="Genomic_DNA"/>
</dbReference>
<dbReference type="InterPro" id="IPR000182">
    <property type="entry name" value="GNAT_dom"/>
</dbReference>
<dbReference type="PANTHER" id="PTHR23088">
    <property type="entry name" value="NITRILASE-RELATED"/>
    <property type="match status" value="1"/>
</dbReference>
<dbReference type="PROSITE" id="PS51186">
    <property type="entry name" value="GNAT"/>
    <property type="match status" value="1"/>
</dbReference>
<proteinExistence type="inferred from homology"/>
<dbReference type="EC" id="2.3.1.-" evidence="4"/>
<comment type="caution">
    <text evidence="4">The sequence shown here is derived from an EMBL/GenBank/DDBJ whole genome shotgun (WGS) entry which is preliminary data.</text>
</comment>
<feature type="domain" description="CN hydrolase" evidence="2">
    <location>
        <begin position="238"/>
        <end position="494"/>
    </location>
</feature>
<keyword evidence="5" id="KW-1185">Reference proteome</keyword>
<keyword evidence="4" id="KW-0808">Transferase</keyword>
<gene>
    <name evidence="4" type="ORF">PPG34_11440</name>
</gene>
<dbReference type="InterPro" id="IPR003010">
    <property type="entry name" value="C-N_Hydrolase"/>
</dbReference>
<dbReference type="InterPro" id="IPR001110">
    <property type="entry name" value="UPF0012_CS"/>
</dbReference>
<protein>
    <submittedName>
        <fullName evidence="4">GNAT family N-acetyltransferase</fullName>
        <ecNumber evidence="4">2.3.1.-</ecNumber>
    </submittedName>
</protein>
<dbReference type="Gene3D" id="3.40.630.30">
    <property type="match status" value="1"/>
</dbReference>
<dbReference type="PROSITE" id="PS50263">
    <property type="entry name" value="CN_HYDROLASE"/>
    <property type="match status" value="1"/>
</dbReference>
<evidence type="ECO:0000313" key="4">
    <source>
        <dbReference type="EMBL" id="MDT7042968.1"/>
    </source>
</evidence>
<dbReference type="PROSITE" id="PS01227">
    <property type="entry name" value="UPF0012"/>
    <property type="match status" value="1"/>
</dbReference>
<dbReference type="RefSeq" id="WP_313833443.1">
    <property type="nucleotide sequence ID" value="NZ_JAQOUE010000001.1"/>
</dbReference>
<evidence type="ECO:0000313" key="5">
    <source>
        <dbReference type="Proteomes" id="UP001250932"/>
    </source>
</evidence>
<evidence type="ECO:0000259" key="3">
    <source>
        <dbReference type="PROSITE" id="PS51186"/>
    </source>
</evidence>
<dbReference type="GO" id="GO:0016746">
    <property type="term" value="F:acyltransferase activity"/>
    <property type="evidence" value="ECO:0007669"/>
    <property type="project" value="UniProtKB-KW"/>
</dbReference>
<sequence length="531" mass="59498">MANELSPKELTSRAASVKVRRARLDDVPTIYACQAAAYANYGPAGLCDERLLRMQIEAFPDGQLIATIGKQVVGYAMALIVHLDDESPWYSYAEITGNGTFSTHDPAGDDLYGADMAVHPDYRGLGIAGKLYAARMNILKRFNLRRMVAGGRIPGYREYAGRLSAEQYVDKVCRGELKDPALTAHLKAGYQVKGVHMSYLQDEQSLDYATFLELKNSAYRQPKRMIAASPMKRPVRKIRVCAAQYEMRSVKSWEEFEHQVDFFVATAEQYHCHYLVFPELFTVQLFSMLDPTMKPVDGIKELAGMVDRYRDMFITKAKRSGLFIIGGSHPVHVGNGIRNVAHLFDPNGNVYTQDKLHVTPNERKEYGIEPGEGLKVFETSHARIAILVCYDIEFPELARLLTLAGVEVLFVPFSTDERKAYLRVRYTAQARAVENVIYTVLSGNVGNLPQVDNFLINYGQAAICTPSDMAFPTDGIAGTADFNSETVVIGDLDLVVLHETREMGSVRPLRDRRLDLYNLEAKKPVEIIRVS</sequence>
<organism evidence="4 5">
    <name type="scientific">Candidatus Nitronereus thalassa</name>
    <dbReference type="NCBI Taxonomy" id="3020898"/>
    <lineage>
        <taxon>Bacteria</taxon>
        <taxon>Pseudomonadati</taxon>
        <taxon>Nitrospirota</taxon>
        <taxon>Nitrospiria</taxon>
        <taxon>Nitrospirales</taxon>
        <taxon>Nitrospiraceae</taxon>
        <taxon>Candidatus Nitronereus</taxon>
    </lineage>
</organism>
<evidence type="ECO:0000259" key="2">
    <source>
        <dbReference type="PROSITE" id="PS50263"/>
    </source>
</evidence>
<comment type="similarity">
    <text evidence="1">Belongs to the carbon-nitrogen hydrolase superfamily. NIT1/NIT2 family.</text>
</comment>
<accession>A0ABU3K9I7</accession>
<evidence type="ECO:0000256" key="1">
    <source>
        <dbReference type="ARBA" id="ARBA00010613"/>
    </source>
</evidence>
<reference evidence="4 5" key="1">
    <citation type="journal article" date="2023" name="ISME J.">
        <title>Cultivation and genomic characterization of novel and ubiquitous marine nitrite-oxidizing bacteria from the Nitrospirales.</title>
        <authorList>
            <person name="Mueller A.J."/>
            <person name="Daebeler A."/>
            <person name="Herbold C.W."/>
            <person name="Kirkegaard R.H."/>
            <person name="Daims H."/>
        </authorList>
    </citation>
    <scope>NUCLEOTIDE SEQUENCE [LARGE SCALE GENOMIC DNA]</scope>
    <source>
        <strain evidence="4 5">EB</strain>
    </source>
</reference>
<feature type="domain" description="N-acetyltransferase" evidence="3">
    <location>
        <begin position="17"/>
        <end position="213"/>
    </location>
</feature>